<organism evidence="1 2">
    <name type="scientific">Ustilago hordei</name>
    <name type="common">Barley covered smut fungus</name>
    <dbReference type="NCBI Taxonomy" id="120017"/>
    <lineage>
        <taxon>Eukaryota</taxon>
        <taxon>Fungi</taxon>
        <taxon>Dikarya</taxon>
        <taxon>Basidiomycota</taxon>
        <taxon>Ustilaginomycotina</taxon>
        <taxon>Ustilaginomycetes</taxon>
        <taxon>Ustilaginales</taxon>
        <taxon>Ustilaginaceae</taxon>
        <taxon>Ustilago</taxon>
    </lineage>
</organism>
<name>I2G5E7_USTHO</name>
<proteinExistence type="predicted"/>
<dbReference type="PANTHER" id="PTHR33266:SF1">
    <property type="entry name" value="F-BOX DOMAIN-CONTAINING PROTEIN"/>
    <property type="match status" value="1"/>
</dbReference>
<dbReference type="AlphaFoldDB" id="I2G5E7"/>
<dbReference type="OMA" id="ESHECLC"/>
<sequence length="474" mass="53631">MWSSVCPHIELLDDNQIVLTAAAHLAQFRLVPSWHTFIESHECLCESYKKQGSWDRCLLKKLADHLTQEQDELRYAMKALLYVCRNGNIVGLLGSTYNDLFLRFPTFNSTEHAFAVVLVQIAQTNLKRMEPPEEFGSSRHLAHAFHRPYRGDAPNRFLTFVSRVKEDTSGGFGPKPWYYGTSIVQSSGAGKTRMVYECQKLTPLLYVSFGKMGVEANTSDGYPLADQSVQSYFENTHGDYPQQSDLQVACFLAAWFTTLAQALRPWQTDTKKYQHLCDLNRFEPVSRGDDLPEPLDRYPRKNHFKDISDLAASKFAAVANTDPNNCFLLEGPFVKILTKPLVDLNEQLTAVSRHLRSAQEEAGVPSPPVLVVFDECIEMLAKQFNRGWHQFDSLRRAWKFFSLIEEQNHTLCFWLVLISTSIEAIYVPAHFDPSSRMLSTLPMPTFVGVGVNLLAEEQCALSCASQASSVDHLS</sequence>
<dbReference type="EMBL" id="CAGI01000191">
    <property type="protein sequence ID" value="CCF54390.1"/>
    <property type="molecule type" value="Genomic_DNA"/>
</dbReference>
<gene>
    <name evidence="1" type="ORF">UHOR_02121</name>
</gene>
<keyword evidence="2" id="KW-1185">Reference proteome</keyword>
<dbReference type="Proteomes" id="UP000006174">
    <property type="component" value="Unassembled WGS sequence"/>
</dbReference>
<dbReference type="HOGENOM" id="CLU_576455_0_0_1"/>
<protein>
    <submittedName>
        <fullName evidence="1">Conserved uncharacterized protein</fullName>
    </submittedName>
</protein>
<evidence type="ECO:0000313" key="2">
    <source>
        <dbReference type="Proteomes" id="UP000006174"/>
    </source>
</evidence>
<dbReference type="PANTHER" id="PTHR33266">
    <property type="entry name" value="CHROMOSOME 15, WHOLE GENOME SHOTGUN SEQUENCE"/>
    <property type="match status" value="1"/>
</dbReference>
<comment type="caution">
    <text evidence="1">The sequence shown here is derived from an EMBL/GenBank/DDBJ whole genome shotgun (WGS) entry which is preliminary data.</text>
</comment>
<accession>I2G5E7</accession>
<reference evidence="1 2" key="1">
    <citation type="journal article" date="2012" name="Plant Cell">
        <title>Genome comparison of barley and maize smut fungi reveals targeted loss of RNA silencing components and species-specific presence of transposable elements.</title>
        <authorList>
            <person name="Laurie J.D."/>
            <person name="Ali S."/>
            <person name="Linning R."/>
            <person name="Mannhaupt G."/>
            <person name="Wong P."/>
            <person name="Gueldener U."/>
            <person name="Muensterkoetter M."/>
            <person name="Moore R."/>
            <person name="Kahmann R."/>
            <person name="Bakkeren G."/>
            <person name="Schirawski J."/>
        </authorList>
    </citation>
    <scope>NUCLEOTIDE SEQUENCE [LARGE SCALE GENOMIC DNA]</scope>
    <source>
        <strain evidence="2">Uh4875-4</strain>
    </source>
</reference>
<evidence type="ECO:0000313" key="1">
    <source>
        <dbReference type="EMBL" id="CCF54390.1"/>
    </source>
</evidence>